<protein>
    <submittedName>
        <fullName evidence="1">Uncharacterized protein</fullName>
    </submittedName>
</protein>
<proteinExistence type="predicted"/>
<dbReference type="KEGG" id="fau:Fraau_1048"/>
<dbReference type="HOGENOM" id="CLU_2179976_0_0_6"/>
<evidence type="ECO:0000313" key="2">
    <source>
        <dbReference type="Proteomes" id="UP000005234"/>
    </source>
</evidence>
<gene>
    <name evidence="1" type="ordered locus">Fraau_1048</name>
</gene>
<sequence>MTILAGTPWISLTADYLIAETAMPEQLLNDANLWLDQARSLLQLAEPACAALLAEETGLKAQPWQDGIESLDRLLLMAQGCISQAHRSMLQGQLERTGRSGQPGDLTGS</sequence>
<dbReference type="AlphaFoldDB" id="H8L373"/>
<accession>H8L373</accession>
<reference evidence="1" key="1">
    <citation type="submission" date="2012-02" db="EMBL/GenBank/DDBJ databases">
        <title>The complete genome of Frateuria aurantia DSM 6220.</title>
        <authorList>
            <consortium name="US DOE Joint Genome Institute (JGI-PGF)"/>
            <person name="Lucas S."/>
            <person name="Copeland A."/>
            <person name="Lapidus A."/>
            <person name="Glavina del Rio T."/>
            <person name="Dalin E."/>
            <person name="Tice H."/>
            <person name="Bruce D."/>
            <person name="Goodwin L."/>
            <person name="Pitluck S."/>
            <person name="Peters L."/>
            <person name="Ovchinnikova G."/>
            <person name="Teshima H."/>
            <person name="Kyrpides N."/>
            <person name="Mavromatis K."/>
            <person name="Ivanova N."/>
            <person name="Brettin T."/>
            <person name="Detter J.C."/>
            <person name="Han C."/>
            <person name="Larimer F."/>
            <person name="Land M."/>
            <person name="Hauser L."/>
            <person name="Markowitz V."/>
            <person name="Cheng J.-F."/>
            <person name="Hugenholtz P."/>
            <person name="Woyke T."/>
            <person name="Wu D."/>
            <person name="Brambilla E."/>
            <person name="Klenk H.-P."/>
            <person name="Eisen J.A."/>
        </authorList>
    </citation>
    <scope>NUCLEOTIDE SEQUENCE</scope>
    <source>
        <strain evidence="1">DSM 6220</strain>
    </source>
</reference>
<keyword evidence="2" id="KW-1185">Reference proteome</keyword>
<dbReference type="RefSeq" id="WP_014402515.1">
    <property type="nucleotide sequence ID" value="NC_017033.1"/>
</dbReference>
<evidence type="ECO:0000313" key="1">
    <source>
        <dbReference type="EMBL" id="AFC85509.1"/>
    </source>
</evidence>
<organism evidence="1 2">
    <name type="scientific">Frateuria aurantia (strain ATCC 33424 / DSM 6220 / KCTC 2777 / LMG 1558 / NBRC 3245 / NCIMB 13370)</name>
    <name type="common">Acetobacter aurantius</name>
    <dbReference type="NCBI Taxonomy" id="767434"/>
    <lineage>
        <taxon>Bacteria</taxon>
        <taxon>Pseudomonadati</taxon>
        <taxon>Pseudomonadota</taxon>
        <taxon>Gammaproteobacteria</taxon>
        <taxon>Lysobacterales</taxon>
        <taxon>Rhodanobacteraceae</taxon>
        <taxon>Frateuria</taxon>
    </lineage>
</organism>
<dbReference type="Proteomes" id="UP000005234">
    <property type="component" value="Chromosome"/>
</dbReference>
<name>H8L373_FRAAD</name>
<dbReference type="EMBL" id="CP003350">
    <property type="protein sequence ID" value="AFC85509.1"/>
    <property type="molecule type" value="Genomic_DNA"/>
</dbReference>